<keyword evidence="8" id="KW-1185">Reference proteome</keyword>
<dbReference type="PANTHER" id="PTHR43400:SF7">
    <property type="entry name" value="FAD-DEPENDENT OXIDOREDUCTASE 2 FAD BINDING DOMAIN-CONTAINING PROTEIN"/>
    <property type="match status" value="1"/>
</dbReference>
<feature type="domain" description="FAD-dependent oxidoreductase 2 FAD-binding" evidence="6">
    <location>
        <begin position="37"/>
        <end position="475"/>
    </location>
</feature>
<accession>F3QL63</accession>
<dbReference type="SUPFAM" id="SSF51905">
    <property type="entry name" value="FAD/NAD(P)-binding domain"/>
    <property type="match status" value="1"/>
</dbReference>
<comment type="caution">
    <text evidence="7">The sequence shown here is derived from an EMBL/GenBank/DDBJ whole genome shotgun (WGS) entry which is preliminary data.</text>
</comment>
<dbReference type="GO" id="GO:0016491">
    <property type="term" value="F:oxidoreductase activity"/>
    <property type="evidence" value="ECO:0007669"/>
    <property type="project" value="UniProtKB-KW"/>
</dbReference>
<dbReference type="OrthoDB" id="9813348at2"/>
<feature type="chain" id="PRO_5003302059" evidence="5">
    <location>
        <begin position="25"/>
        <end position="492"/>
    </location>
</feature>
<dbReference type="InterPro" id="IPR003953">
    <property type="entry name" value="FAD-dep_OxRdtase_2_FAD-bd"/>
</dbReference>
<name>F3QL63_9BURK</name>
<keyword evidence="4" id="KW-0560">Oxidoreductase</keyword>
<dbReference type="InterPro" id="IPR027477">
    <property type="entry name" value="Succ_DH/fumarate_Rdtase_cat_sf"/>
</dbReference>
<dbReference type="Proteomes" id="UP000005156">
    <property type="component" value="Unassembled WGS sequence"/>
</dbReference>
<reference evidence="7 8" key="1">
    <citation type="submission" date="2011-02" db="EMBL/GenBank/DDBJ databases">
        <authorList>
            <person name="Weinstock G."/>
            <person name="Sodergren E."/>
            <person name="Clifton S."/>
            <person name="Fulton L."/>
            <person name="Fulton B."/>
            <person name="Courtney L."/>
            <person name="Fronick C."/>
            <person name="Harrison M."/>
            <person name="Strong C."/>
            <person name="Farmer C."/>
            <person name="Delahaunty K."/>
            <person name="Markovic C."/>
            <person name="Hall O."/>
            <person name="Minx P."/>
            <person name="Tomlinson C."/>
            <person name="Mitreva M."/>
            <person name="Hou S."/>
            <person name="Chen J."/>
            <person name="Wollam A."/>
            <person name="Pepin K.H."/>
            <person name="Johnson M."/>
            <person name="Bhonagiri V."/>
            <person name="Zhang X."/>
            <person name="Suruliraj S."/>
            <person name="Warren W."/>
            <person name="Chinwalla A."/>
            <person name="Mardis E.R."/>
            <person name="Wilson R.K."/>
        </authorList>
    </citation>
    <scope>NUCLEOTIDE SEQUENCE [LARGE SCALE GENOMIC DNA]</scope>
    <source>
        <strain evidence="7 8">YIT 11859</strain>
    </source>
</reference>
<evidence type="ECO:0000256" key="4">
    <source>
        <dbReference type="ARBA" id="ARBA00023002"/>
    </source>
</evidence>
<dbReference type="PANTHER" id="PTHR43400">
    <property type="entry name" value="FUMARATE REDUCTASE"/>
    <property type="match status" value="1"/>
</dbReference>
<evidence type="ECO:0000259" key="6">
    <source>
        <dbReference type="Pfam" id="PF00890"/>
    </source>
</evidence>
<feature type="signal peptide" evidence="5">
    <location>
        <begin position="1"/>
        <end position="24"/>
    </location>
</feature>
<dbReference type="eggNOG" id="COG1053">
    <property type="taxonomic scope" value="Bacteria"/>
</dbReference>
<protein>
    <submittedName>
        <fullName evidence="7">Flavocytochrome c</fullName>
    </submittedName>
</protein>
<keyword evidence="3" id="KW-0274">FAD</keyword>
<dbReference type="InterPro" id="IPR050315">
    <property type="entry name" value="FAD-oxidoreductase_2"/>
</dbReference>
<dbReference type="PROSITE" id="PS51318">
    <property type="entry name" value="TAT"/>
    <property type="match status" value="1"/>
</dbReference>
<evidence type="ECO:0000313" key="8">
    <source>
        <dbReference type="Proteomes" id="UP000005156"/>
    </source>
</evidence>
<dbReference type="AlphaFoldDB" id="F3QL63"/>
<gene>
    <name evidence="7" type="ORF">HMPREF9439_01680</name>
</gene>
<keyword evidence="5" id="KW-0732">Signal</keyword>
<evidence type="ECO:0000256" key="2">
    <source>
        <dbReference type="ARBA" id="ARBA00022630"/>
    </source>
</evidence>
<dbReference type="Pfam" id="PF00890">
    <property type="entry name" value="FAD_binding_2"/>
    <property type="match status" value="1"/>
</dbReference>
<dbReference type="Gene3D" id="3.90.700.10">
    <property type="entry name" value="Succinate dehydrogenase/fumarate reductase flavoprotein, catalytic domain"/>
    <property type="match status" value="1"/>
</dbReference>
<evidence type="ECO:0000313" key="7">
    <source>
        <dbReference type="EMBL" id="EGG53818.1"/>
    </source>
</evidence>
<sequence length="492" mass="53551">MLNRRSFLKTGVISTLAATSQAHAFTPAPQKWDAEYDIIIIGAGDGGLAAGCLAMQKGLKTLILEKTAIVGESSLLCGGKWAVTDTVDQHERGIVDSDEKALADMLKTGQYKNDPELIKAYLKETKEHYNFIRLERGIKPTEITHGGGSTVPRAHNFPPPLLVGDMKKYVLEKGADLKLNTPAERLVWDNELEGIGGVKAKNKDGQILYFKAKKGVLLAAGGFAMNPKMLQRFNPLMLKAQARAGGGCTGDGILMAMAYGADTLDTEYIKATFCYPANPRHSGSCQAFWSGAIITNKKGKRIVDESVSYKLLGDAALKEENGIAYIVFDEPIRQKRMKAKLVEKKWMELYDQGKEPECAFRGNTIEEVAIKAGLDPKGLKETITRYNSNIDNKIPDPDFNRTSINSGSGELVKIETGPFYIYPATARLIATYCGVKINTKAEVLNVFGEKIPHLYACGEMTGGVHGAAYMTGSSIGKAMAFGRIAVKSMMES</sequence>
<dbReference type="SUPFAM" id="SSF56425">
    <property type="entry name" value="Succinate dehydrogenase/fumarate reductase flavoprotein, catalytic domain"/>
    <property type="match status" value="1"/>
</dbReference>
<evidence type="ECO:0000256" key="3">
    <source>
        <dbReference type="ARBA" id="ARBA00022827"/>
    </source>
</evidence>
<dbReference type="EMBL" id="AFBP01000050">
    <property type="protein sequence ID" value="EGG53818.1"/>
    <property type="molecule type" value="Genomic_DNA"/>
</dbReference>
<proteinExistence type="predicted"/>
<evidence type="ECO:0000256" key="5">
    <source>
        <dbReference type="SAM" id="SignalP"/>
    </source>
</evidence>
<dbReference type="GeneID" id="43349056"/>
<organism evidence="7 8">
    <name type="scientific">Parasutterella excrementihominis YIT 11859</name>
    <dbReference type="NCBI Taxonomy" id="762966"/>
    <lineage>
        <taxon>Bacteria</taxon>
        <taxon>Pseudomonadati</taxon>
        <taxon>Pseudomonadota</taxon>
        <taxon>Betaproteobacteria</taxon>
        <taxon>Burkholderiales</taxon>
        <taxon>Sutterellaceae</taxon>
        <taxon>Parasutterella</taxon>
    </lineage>
</organism>
<dbReference type="RefSeq" id="WP_008864431.1">
    <property type="nucleotide sequence ID" value="NZ_GL883721.1"/>
</dbReference>
<dbReference type="HOGENOM" id="CLU_011398_4_5_4"/>
<dbReference type="InterPro" id="IPR036188">
    <property type="entry name" value="FAD/NAD-bd_sf"/>
</dbReference>
<keyword evidence="2" id="KW-0285">Flavoprotein</keyword>
<evidence type="ECO:0000256" key="1">
    <source>
        <dbReference type="ARBA" id="ARBA00001974"/>
    </source>
</evidence>
<dbReference type="Gene3D" id="3.50.50.60">
    <property type="entry name" value="FAD/NAD(P)-binding domain"/>
    <property type="match status" value="1"/>
</dbReference>
<dbReference type="InterPro" id="IPR006311">
    <property type="entry name" value="TAT_signal"/>
</dbReference>
<comment type="cofactor">
    <cofactor evidence="1">
        <name>FAD</name>
        <dbReference type="ChEBI" id="CHEBI:57692"/>
    </cofactor>
</comment>